<name>A0A6G1I6H7_9PEZI</name>
<organism evidence="1 2">
    <name type="scientific">Trichodelitschia bisporula</name>
    <dbReference type="NCBI Taxonomy" id="703511"/>
    <lineage>
        <taxon>Eukaryota</taxon>
        <taxon>Fungi</taxon>
        <taxon>Dikarya</taxon>
        <taxon>Ascomycota</taxon>
        <taxon>Pezizomycotina</taxon>
        <taxon>Dothideomycetes</taxon>
        <taxon>Dothideomycetes incertae sedis</taxon>
        <taxon>Phaeotrichales</taxon>
        <taxon>Phaeotrichaceae</taxon>
        <taxon>Trichodelitschia</taxon>
    </lineage>
</organism>
<protein>
    <submittedName>
        <fullName evidence="1">Uncharacterized protein</fullName>
    </submittedName>
</protein>
<dbReference type="AlphaFoldDB" id="A0A6G1I6H7"/>
<evidence type="ECO:0000313" key="2">
    <source>
        <dbReference type="Proteomes" id="UP000799640"/>
    </source>
</evidence>
<dbReference type="EMBL" id="ML996689">
    <property type="protein sequence ID" value="KAF2403669.1"/>
    <property type="molecule type" value="Genomic_DNA"/>
</dbReference>
<sequence length="98" mass="10656">MPHLESVDCVACGCRGAGLVETNVASNDPGVRLAMHRLPAIQVARCKYPRASPWILQGKWIEFKAGGVGNSEDFADGERQLETTDCVTVGGERSKQRR</sequence>
<reference evidence="1" key="1">
    <citation type="journal article" date="2020" name="Stud. Mycol.">
        <title>101 Dothideomycetes genomes: a test case for predicting lifestyles and emergence of pathogens.</title>
        <authorList>
            <person name="Haridas S."/>
            <person name="Albert R."/>
            <person name="Binder M."/>
            <person name="Bloem J."/>
            <person name="Labutti K."/>
            <person name="Salamov A."/>
            <person name="Andreopoulos B."/>
            <person name="Baker S."/>
            <person name="Barry K."/>
            <person name="Bills G."/>
            <person name="Bluhm B."/>
            <person name="Cannon C."/>
            <person name="Castanera R."/>
            <person name="Culley D."/>
            <person name="Daum C."/>
            <person name="Ezra D."/>
            <person name="Gonzalez J."/>
            <person name="Henrissat B."/>
            <person name="Kuo A."/>
            <person name="Liang C."/>
            <person name="Lipzen A."/>
            <person name="Lutzoni F."/>
            <person name="Magnuson J."/>
            <person name="Mondo S."/>
            <person name="Nolan M."/>
            <person name="Ohm R."/>
            <person name="Pangilinan J."/>
            <person name="Park H.-J."/>
            <person name="Ramirez L."/>
            <person name="Alfaro M."/>
            <person name="Sun H."/>
            <person name="Tritt A."/>
            <person name="Yoshinaga Y."/>
            <person name="Zwiers L.-H."/>
            <person name="Turgeon B."/>
            <person name="Goodwin S."/>
            <person name="Spatafora J."/>
            <person name="Crous P."/>
            <person name="Grigoriev I."/>
        </authorList>
    </citation>
    <scope>NUCLEOTIDE SEQUENCE</scope>
    <source>
        <strain evidence="1">CBS 262.69</strain>
    </source>
</reference>
<gene>
    <name evidence="1" type="ORF">EJ06DRAFT_287303</name>
</gene>
<proteinExistence type="predicted"/>
<evidence type="ECO:0000313" key="1">
    <source>
        <dbReference type="EMBL" id="KAF2403669.1"/>
    </source>
</evidence>
<accession>A0A6G1I6H7</accession>
<keyword evidence="2" id="KW-1185">Reference proteome</keyword>
<dbReference type="Proteomes" id="UP000799640">
    <property type="component" value="Unassembled WGS sequence"/>
</dbReference>